<feature type="region of interest" description="Disordered" evidence="1">
    <location>
        <begin position="366"/>
        <end position="386"/>
    </location>
</feature>
<evidence type="ECO:0000313" key="2">
    <source>
        <dbReference type="EMBL" id="EWY82965.1"/>
    </source>
</evidence>
<feature type="compositionally biased region" description="Basic and acidic residues" evidence="1">
    <location>
        <begin position="371"/>
        <end position="382"/>
    </location>
</feature>
<dbReference type="HOGENOM" id="CLU_038958_0_0_1"/>
<dbReference type="OrthoDB" id="5062850at2759"/>
<dbReference type="Proteomes" id="UP000030753">
    <property type="component" value="Unassembled WGS sequence"/>
</dbReference>
<name>W9HPT4_FUSOX</name>
<dbReference type="AlphaFoldDB" id="W9HPT4"/>
<gene>
    <name evidence="2" type="ORF">FOYG_15045</name>
</gene>
<reference evidence="2 3" key="1">
    <citation type="submission" date="2011-06" db="EMBL/GenBank/DDBJ databases">
        <title>The Genome Sequence of Fusarium oxysporum FOSC 3-a.</title>
        <authorList>
            <consortium name="The Broad Institute Genome Sequencing Platform"/>
            <person name="Ma L.-J."/>
            <person name="Gale L.R."/>
            <person name="Schwartz D.C."/>
            <person name="Zhou S."/>
            <person name="Corby-Kistler H."/>
            <person name="Young S.K."/>
            <person name="Zeng Q."/>
            <person name="Gargeya S."/>
            <person name="Fitzgerald M."/>
            <person name="Haas B."/>
            <person name="Abouelleil A."/>
            <person name="Alvarado L."/>
            <person name="Arachchi H.M."/>
            <person name="Berlin A."/>
            <person name="Brown A."/>
            <person name="Chapman S.B."/>
            <person name="Chen Z."/>
            <person name="Dunbar C."/>
            <person name="Freedman E."/>
            <person name="Gearin G."/>
            <person name="Gellesch M."/>
            <person name="Goldberg J."/>
            <person name="Griggs A."/>
            <person name="Gujja S."/>
            <person name="Heiman D."/>
            <person name="Howarth C."/>
            <person name="Larson L."/>
            <person name="Lui A."/>
            <person name="MacDonald P.J.P."/>
            <person name="Mehta T."/>
            <person name="Montmayeur A."/>
            <person name="Murphy C."/>
            <person name="Neiman D."/>
            <person name="Pearson M."/>
            <person name="Priest M."/>
            <person name="Roberts A."/>
            <person name="Saif S."/>
            <person name="Shea T."/>
            <person name="Shenoy N."/>
            <person name="Sisk P."/>
            <person name="Stolte C."/>
            <person name="Sykes S."/>
            <person name="Wortman J."/>
            <person name="Nusbaum C."/>
            <person name="Birren B."/>
        </authorList>
    </citation>
    <scope>NUCLEOTIDE SEQUENCE [LARGE SCALE GENOMIC DNA]</scope>
    <source>
        <strain evidence="3">FOSC 3-a</strain>
    </source>
</reference>
<accession>W9HPT4</accession>
<protein>
    <submittedName>
        <fullName evidence="2">Uncharacterized protein</fullName>
    </submittedName>
</protein>
<dbReference type="EMBL" id="JH717848">
    <property type="protein sequence ID" value="EWY82965.1"/>
    <property type="molecule type" value="Genomic_DNA"/>
</dbReference>
<evidence type="ECO:0000256" key="1">
    <source>
        <dbReference type="SAM" id="MobiDB-lite"/>
    </source>
</evidence>
<sequence>MPFETLPDTPRASFLGLPLEIRQHVYLEYFTIEGGYTYGAETDRLVQASLFPIDLSLRYVCRMIARETYHYPFALNTITFSTAYRRDWRKQAAIFDFITTYHFRLQLAMLDRLRHCLTPDMYETPSHQYSRYMSAIAKKTSDTIALENRHPNFNMDAYAKHIMEDFKEGRGIKFDGGDLSKVSVFDNNVSSKRTYTYLLRQIANRYPEKFREAIDDLLPGWAKSKSRSASDFFNLGFDFWAIPTLPEVTDMVEQLQLRERWDQLDLWRYNERFEEGYTGTRSLYQRKHFFSAAALAIRFLKGISQTHRLLITKLALNEDRMAVGNPECHIIGLIAFVEENPNLFIEHRVNLWRNIIPKGCGTELSGFPTQHESETDHGEGVPHPHQVHSQWASNAISHFIMHTLESLREGLPPNSYSFIFDGEPELSHSTQTFRYLTDVQIAWMTANTDCVAQGVLASPESKNYPFTTYSSTGETACVQERSSIIQCNFTLDQPWDYKSIAGDNNENIYGWGSVNEIMRDPDTDDEFDNFDVSNGNVDWMQIKNEYFEMQPRSDFPELETKVLHYGHLKE</sequence>
<evidence type="ECO:0000313" key="3">
    <source>
        <dbReference type="Proteomes" id="UP000030753"/>
    </source>
</evidence>
<proteinExistence type="predicted"/>
<organism evidence="2 3">
    <name type="scientific">Fusarium oxysporum NRRL 32931</name>
    <dbReference type="NCBI Taxonomy" id="660029"/>
    <lineage>
        <taxon>Eukaryota</taxon>
        <taxon>Fungi</taxon>
        <taxon>Dikarya</taxon>
        <taxon>Ascomycota</taxon>
        <taxon>Pezizomycotina</taxon>
        <taxon>Sordariomycetes</taxon>
        <taxon>Hypocreomycetidae</taxon>
        <taxon>Hypocreales</taxon>
        <taxon>Nectriaceae</taxon>
        <taxon>Fusarium</taxon>
        <taxon>Fusarium oxysporum species complex</taxon>
    </lineage>
</organism>